<keyword evidence="7" id="KW-1185">Reference proteome</keyword>
<feature type="signal peptide" evidence="3">
    <location>
        <begin position="1"/>
        <end position="23"/>
    </location>
</feature>
<dbReference type="PROSITE" id="PS50911">
    <property type="entry name" value="CHAP"/>
    <property type="match status" value="1"/>
</dbReference>
<keyword evidence="1 3" id="KW-0732">Signal</keyword>
<dbReference type="EMBL" id="BIFQ01000001">
    <property type="protein sequence ID" value="GCE04763.1"/>
    <property type="molecule type" value="Genomic_DNA"/>
</dbReference>
<accession>A0A401ZD49</accession>
<dbReference type="Gene3D" id="3.10.350.10">
    <property type="entry name" value="LysM domain"/>
    <property type="match status" value="1"/>
</dbReference>
<organism evidence="6 7">
    <name type="scientific">Dictyobacter aurantiacus</name>
    <dbReference type="NCBI Taxonomy" id="1936993"/>
    <lineage>
        <taxon>Bacteria</taxon>
        <taxon>Bacillati</taxon>
        <taxon>Chloroflexota</taxon>
        <taxon>Ktedonobacteria</taxon>
        <taxon>Ktedonobacterales</taxon>
        <taxon>Dictyobacteraceae</taxon>
        <taxon>Dictyobacter</taxon>
    </lineage>
</organism>
<gene>
    <name evidence="6" type="ORF">KDAU_20920</name>
</gene>
<feature type="chain" id="PRO_5019341679" evidence="3">
    <location>
        <begin position="24"/>
        <end position="221"/>
    </location>
</feature>
<evidence type="ECO:0000259" key="4">
    <source>
        <dbReference type="PROSITE" id="PS50911"/>
    </source>
</evidence>
<dbReference type="Gene3D" id="3.90.1720.10">
    <property type="entry name" value="endopeptidase domain like (from Nostoc punctiforme)"/>
    <property type="match status" value="1"/>
</dbReference>
<feature type="domain" description="Peptidase C51" evidence="4">
    <location>
        <begin position="91"/>
        <end position="219"/>
    </location>
</feature>
<dbReference type="Pfam" id="PF05257">
    <property type="entry name" value="CHAP"/>
    <property type="match status" value="1"/>
</dbReference>
<evidence type="ECO:0000256" key="1">
    <source>
        <dbReference type="ARBA" id="ARBA00022729"/>
    </source>
</evidence>
<evidence type="ECO:0000256" key="2">
    <source>
        <dbReference type="ARBA" id="ARBA00022801"/>
    </source>
</evidence>
<protein>
    <submittedName>
        <fullName evidence="6">Peptidase M23</fullName>
    </submittedName>
</protein>
<comment type="caution">
    <text evidence="6">The sequence shown here is derived from an EMBL/GenBank/DDBJ whole genome shotgun (WGS) entry which is preliminary data.</text>
</comment>
<dbReference type="InterPro" id="IPR007921">
    <property type="entry name" value="CHAP_dom"/>
</dbReference>
<dbReference type="SMART" id="SM00257">
    <property type="entry name" value="LysM"/>
    <property type="match status" value="1"/>
</dbReference>
<dbReference type="InterPro" id="IPR036779">
    <property type="entry name" value="LysM_dom_sf"/>
</dbReference>
<dbReference type="SUPFAM" id="SSF54001">
    <property type="entry name" value="Cysteine proteinases"/>
    <property type="match status" value="1"/>
</dbReference>
<reference evidence="7" key="1">
    <citation type="submission" date="2018-12" db="EMBL/GenBank/DDBJ databases">
        <title>Tengunoibacter tsumagoiensis gen. nov., sp. nov., Dictyobacter kobayashii sp. nov., D. alpinus sp. nov., and D. joshuensis sp. nov. and description of Dictyobacteraceae fam. nov. within the order Ktedonobacterales isolated from Tengu-no-mugimeshi.</title>
        <authorList>
            <person name="Wang C.M."/>
            <person name="Zheng Y."/>
            <person name="Sakai Y."/>
            <person name="Toyoda A."/>
            <person name="Minakuchi Y."/>
            <person name="Abe K."/>
            <person name="Yokota A."/>
            <person name="Yabe S."/>
        </authorList>
    </citation>
    <scope>NUCLEOTIDE SEQUENCE [LARGE SCALE GENOMIC DNA]</scope>
    <source>
        <strain evidence="7">S-27</strain>
    </source>
</reference>
<evidence type="ECO:0000256" key="3">
    <source>
        <dbReference type="SAM" id="SignalP"/>
    </source>
</evidence>
<sequence length="221" mass="23477">MLGAFAFTLSGGALFADAHSAFAATTCANGDKTYIVHAGDTLDSIAKGHQTTWQALSAHNKLANANVILVNQTICIPVKAGVKPASATITKPAAPAVKAVSQAAHGTANIFPYGQCTWWADNRYHQLTGIYVPWMTNSDAYLWTQRARQYHWNVSSTPHVGDIMQLDPGIQGAGSYGHVGVVESIDGKGRFTASQMNWNGVGVMTKSQFSVGAGVHFISAR</sequence>
<proteinExistence type="predicted"/>
<feature type="domain" description="LysM" evidence="5">
    <location>
        <begin position="32"/>
        <end position="76"/>
    </location>
</feature>
<keyword evidence="2" id="KW-0378">Hydrolase</keyword>
<evidence type="ECO:0000313" key="7">
    <source>
        <dbReference type="Proteomes" id="UP000287224"/>
    </source>
</evidence>
<dbReference type="PROSITE" id="PS51782">
    <property type="entry name" value="LYSM"/>
    <property type="match status" value="1"/>
</dbReference>
<evidence type="ECO:0000259" key="5">
    <source>
        <dbReference type="PROSITE" id="PS51782"/>
    </source>
</evidence>
<dbReference type="InterPro" id="IPR038765">
    <property type="entry name" value="Papain-like_cys_pep_sf"/>
</dbReference>
<dbReference type="CDD" id="cd00118">
    <property type="entry name" value="LysM"/>
    <property type="match status" value="1"/>
</dbReference>
<name>A0A401ZD49_9CHLR</name>
<dbReference type="Proteomes" id="UP000287224">
    <property type="component" value="Unassembled WGS sequence"/>
</dbReference>
<evidence type="ECO:0000313" key="6">
    <source>
        <dbReference type="EMBL" id="GCE04763.1"/>
    </source>
</evidence>
<dbReference type="Pfam" id="PF01476">
    <property type="entry name" value="LysM"/>
    <property type="match status" value="1"/>
</dbReference>
<dbReference type="AlphaFoldDB" id="A0A401ZD49"/>
<dbReference type="SUPFAM" id="SSF54106">
    <property type="entry name" value="LysM domain"/>
    <property type="match status" value="1"/>
</dbReference>
<dbReference type="GO" id="GO:0016787">
    <property type="term" value="F:hydrolase activity"/>
    <property type="evidence" value="ECO:0007669"/>
    <property type="project" value="UniProtKB-KW"/>
</dbReference>
<dbReference type="InterPro" id="IPR018392">
    <property type="entry name" value="LysM"/>
</dbReference>